<evidence type="ECO:0000259" key="3">
    <source>
        <dbReference type="PROSITE" id="PS50110"/>
    </source>
</evidence>
<feature type="domain" description="Response regulatory" evidence="3">
    <location>
        <begin position="6"/>
        <end position="130"/>
    </location>
</feature>
<evidence type="ECO:0000256" key="1">
    <source>
        <dbReference type="ARBA" id="ARBA00022553"/>
    </source>
</evidence>
<proteinExistence type="predicted"/>
<name>I0AGY8_IGNAJ</name>
<sequence>MNEKKKILLVDDDLDLLEQNKILIESKGYEVITANSAKEGWEIFKKTKPDACVIDLIMEEYDSGFVLCHRIKKDEHGKNIPVFILTSATYDTGFKFGASTSEEREWINADELINKPVVIDEFVQKLENYFELNQKK</sequence>
<dbReference type="PROSITE" id="PS50110">
    <property type="entry name" value="RESPONSE_REGULATORY"/>
    <property type="match status" value="1"/>
</dbReference>
<organism evidence="4 5">
    <name type="scientific">Ignavibacterium album (strain DSM 19864 / JCM 16511 / NBRC 101810 / Mat9-16)</name>
    <dbReference type="NCBI Taxonomy" id="945713"/>
    <lineage>
        <taxon>Bacteria</taxon>
        <taxon>Pseudomonadati</taxon>
        <taxon>Ignavibacteriota</taxon>
        <taxon>Ignavibacteria</taxon>
        <taxon>Ignavibacteriales</taxon>
        <taxon>Ignavibacteriaceae</taxon>
        <taxon>Ignavibacterium</taxon>
    </lineage>
</organism>
<dbReference type="eggNOG" id="COG0745">
    <property type="taxonomic scope" value="Bacteria"/>
</dbReference>
<dbReference type="RefSeq" id="WP_014559403.1">
    <property type="nucleotide sequence ID" value="NC_017464.1"/>
</dbReference>
<dbReference type="KEGG" id="ial:IALB_0533"/>
<dbReference type="SUPFAM" id="SSF52172">
    <property type="entry name" value="CheY-like"/>
    <property type="match status" value="1"/>
</dbReference>
<feature type="modified residue" description="4-aspartylphosphate" evidence="2">
    <location>
        <position position="55"/>
    </location>
</feature>
<keyword evidence="5" id="KW-1185">Reference proteome</keyword>
<evidence type="ECO:0000313" key="5">
    <source>
        <dbReference type="Proteomes" id="UP000007394"/>
    </source>
</evidence>
<evidence type="ECO:0000313" key="4">
    <source>
        <dbReference type="EMBL" id="AFH48245.1"/>
    </source>
</evidence>
<gene>
    <name evidence="4" type="ordered locus">IALB_0533</name>
</gene>
<evidence type="ECO:0000256" key="2">
    <source>
        <dbReference type="PROSITE-ProRule" id="PRU00169"/>
    </source>
</evidence>
<dbReference type="InterPro" id="IPR050595">
    <property type="entry name" value="Bact_response_regulator"/>
</dbReference>
<dbReference type="STRING" id="945713.IALB_0533"/>
<dbReference type="EMBL" id="CP003418">
    <property type="protein sequence ID" value="AFH48245.1"/>
    <property type="molecule type" value="Genomic_DNA"/>
</dbReference>
<dbReference type="OrthoDB" id="1050047at2"/>
<dbReference type="InterPro" id="IPR001789">
    <property type="entry name" value="Sig_transdc_resp-reg_receiver"/>
</dbReference>
<dbReference type="PANTHER" id="PTHR44591:SF3">
    <property type="entry name" value="RESPONSE REGULATORY DOMAIN-CONTAINING PROTEIN"/>
    <property type="match status" value="1"/>
</dbReference>
<dbReference type="Pfam" id="PF00072">
    <property type="entry name" value="Response_reg"/>
    <property type="match status" value="1"/>
</dbReference>
<dbReference type="InterPro" id="IPR011006">
    <property type="entry name" value="CheY-like_superfamily"/>
</dbReference>
<dbReference type="SMART" id="SM00448">
    <property type="entry name" value="REC"/>
    <property type="match status" value="1"/>
</dbReference>
<dbReference type="PANTHER" id="PTHR44591">
    <property type="entry name" value="STRESS RESPONSE REGULATOR PROTEIN 1"/>
    <property type="match status" value="1"/>
</dbReference>
<dbReference type="Proteomes" id="UP000007394">
    <property type="component" value="Chromosome"/>
</dbReference>
<protein>
    <submittedName>
        <fullName evidence="4">Response regulator</fullName>
    </submittedName>
</protein>
<dbReference type="Gene3D" id="3.40.50.2300">
    <property type="match status" value="1"/>
</dbReference>
<dbReference type="HOGENOM" id="CLU_000445_69_17_10"/>
<reference evidence="4 5" key="1">
    <citation type="journal article" date="2012" name="Front. Microbiol.">
        <title>Complete genome of Ignavibacterium album, a metabolically versatile, flagellated, facultative anaerobe from the phylum Chlorobi.</title>
        <authorList>
            <person name="Liu Z."/>
            <person name="Frigaard N.-U."/>
            <person name="Vogl K."/>
            <person name="Iino T."/>
            <person name="Ohkuma M."/>
            <person name="Overmann J."/>
            <person name="Bryant D.A."/>
        </authorList>
    </citation>
    <scope>NUCLEOTIDE SEQUENCE [LARGE SCALE GENOMIC DNA]</scope>
    <source>
        <strain evidence="5">DSM 19864 / JCM 16511 / NBRC 101810 / Mat9-16</strain>
    </source>
</reference>
<keyword evidence="1 2" id="KW-0597">Phosphoprotein</keyword>
<dbReference type="AlphaFoldDB" id="I0AGY8"/>
<dbReference type="GO" id="GO:0000160">
    <property type="term" value="P:phosphorelay signal transduction system"/>
    <property type="evidence" value="ECO:0007669"/>
    <property type="project" value="InterPro"/>
</dbReference>
<accession>I0AGY8</accession>